<dbReference type="InterPro" id="IPR006203">
    <property type="entry name" value="GHMP_knse_ATP-bd_CS"/>
</dbReference>
<comment type="similarity">
    <text evidence="2 13">Belongs to the GHMP kinase family. Homoserine kinase subfamily.</text>
</comment>
<dbReference type="InterPro" id="IPR013750">
    <property type="entry name" value="GHMP_kinase_C_dom"/>
</dbReference>
<evidence type="ECO:0000256" key="1">
    <source>
        <dbReference type="ARBA" id="ARBA00005015"/>
    </source>
</evidence>
<comment type="catalytic activity">
    <reaction evidence="11 13">
        <text>L-homoserine + ATP = O-phospho-L-homoserine + ADP + H(+)</text>
        <dbReference type="Rhea" id="RHEA:13985"/>
        <dbReference type="ChEBI" id="CHEBI:15378"/>
        <dbReference type="ChEBI" id="CHEBI:30616"/>
        <dbReference type="ChEBI" id="CHEBI:57476"/>
        <dbReference type="ChEBI" id="CHEBI:57590"/>
        <dbReference type="ChEBI" id="CHEBI:456216"/>
        <dbReference type="EC" id="2.7.1.39"/>
    </reaction>
</comment>
<dbReference type="KEGG" id="afx:JZ786_05970"/>
<dbReference type="SUPFAM" id="SSF54211">
    <property type="entry name" value="Ribosomal protein S5 domain 2-like"/>
    <property type="match status" value="1"/>
</dbReference>
<comment type="pathway">
    <text evidence="1 13">Amino-acid biosynthesis; L-threonine biosynthesis; L-threonine from L-aspartate: step 4/5.</text>
</comment>
<keyword evidence="10 13" id="KW-0067">ATP-binding</keyword>
<evidence type="ECO:0000256" key="4">
    <source>
        <dbReference type="ARBA" id="ARBA00017858"/>
    </source>
</evidence>
<dbReference type="Gene3D" id="3.30.70.890">
    <property type="entry name" value="GHMP kinase, C-terminal domain"/>
    <property type="match status" value="1"/>
</dbReference>
<proteinExistence type="inferred from homology"/>
<dbReference type="InterPro" id="IPR020568">
    <property type="entry name" value="Ribosomal_Su5_D2-typ_SF"/>
</dbReference>
<accession>A0A9X7W150</accession>
<dbReference type="InterPro" id="IPR036554">
    <property type="entry name" value="GHMP_kinase_C_sf"/>
</dbReference>
<evidence type="ECO:0000256" key="7">
    <source>
        <dbReference type="ARBA" id="ARBA00022697"/>
    </source>
</evidence>
<evidence type="ECO:0000256" key="3">
    <source>
        <dbReference type="ARBA" id="ARBA00012078"/>
    </source>
</evidence>
<dbReference type="GO" id="GO:0009088">
    <property type="term" value="P:threonine biosynthetic process"/>
    <property type="evidence" value="ECO:0007669"/>
    <property type="project" value="UniProtKB-UniRule"/>
</dbReference>
<comment type="function">
    <text evidence="12 13">Catalyzes the ATP-dependent phosphorylation of L-homoserine to L-homoserine phosphate.</text>
</comment>
<evidence type="ECO:0000259" key="15">
    <source>
        <dbReference type="Pfam" id="PF08544"/>
    </source>
</evidence>
<name>A0A9X7W150_9BACL</name>
<evidence type="ECO:0000256" key="11">
    <source>
        <dbReference type="ARBA" id="ARBA00049375"/>
    </source>
</evidence>
<keyword evidence="5 13" id="KW-0028">Amino-acid biosynthesis</keyword>
<dbReference type="InterPro" id="IPR006204">
    <property type="entry name" value="GHMP_kinase_N_dom"/>
</dbReference>
<dbReference type="Pfam" id="PF00288">
    <property type="entry name" value="GHMP_kinases_N"/>
    <property type="match status" value="1"/>
</dbReference>
<dbReference type="PANTHER" id="PTHR20861">
    <property type="entry name" value="HOMOSERINE/4-DIPHOSPHOCYTIDYL-2-C-METHYL-D-ERYTHRITOL KINASE"/>
    <property type="match status" value="1"/>
</dbReference>
<evidence type="ECO:0000256" key="6">
    <source>
        <dbReference type="ARBA" id="ARBA00022679"/>
    </source>
</evidence>
<organism evidence="16 17">
    <name type="scientific">Alicyclobacillus mengziensis</name>
    <dbReference type="NCBI Taxonomy" id="2931921"/>
    <lineage>
        <taxon>Bacteria</taxon>
        <taxon>Bacillati</taxon>
        <taxon>Bacillota</taxon>
        <taxon>Bacilli</taxon>
        <taxon>Bacillales</taxon>
        <taxon>Alicyclobacillaceae</taxon>
        <taxon>Alicyclobacillus</taxon>
    </lineage>
</organism>
<comment type="subcellular location">
    <subcellularLocation>
        <location evidence="13">Cytoplasm</location>
    </subcellularLocation>
</comment>
<evidence type="ECO:0000256" key="9">
    <source>
        <dbReference type="ARBA" id="ARBA00022777"/>
    </source>
</evidence>
<evidence type="ECO:0000256" key="12">
    <source>
        <dbReference type="ARBA" id="ARBA00049954"/>
    </source>
</evidence>
<dbReference type="InterPro" id="IPR014721">
    <property type="entry name" value="Ribsml_uS5_D2-typ_fold_subgr"/>
</dbReference>
<evidence type="ECO:0000313" key="16">
    <source>
        <dbReference type="EMBL" id="QSO48532.1"/>
    </source>
</evidence>
<evidence type="ECO:0000259" key="14">
    <source>
        <dbReference type="Pfam" id="PF00288"/>
    </source>
</evidence>
<dbReference type="GO" id="GO:0004413">
    <property type="term" value="F:homoserine kinase activity"/>
    <property type="evidence" value="ECO:0007669"/>
    <property type="project" value="UniProtKB-UniRule"/>
</dbReference>
<dbReference type="RefSeq" id="WP_206657867.1">
    <property type="nucleotide sequence ID" value="NZ_CP071182.1"/>
</dbReference>
<keyword evidence="6 13" id="KW-0808">Transferase</keyword>
<dbReference type="HAMAP" id="MF_00384">
    <property type="entry name" value="Homoser_kinase"/>
    <property type="match status" value="1"/>
</dbReference>
<keyword evidence="8 13" id="KW-0547">Nucleotide-binding</keyword>
<evidence type="ECO:0000256" key="8">
    <source>
        <dbReference type="ARBA" id="ARBA00022741"/>
    </source>
</evidence>
<dbReference type="SUPFAM" id="SSF55060">
    <property type="entry name" value="GHMP Kinase, C-terminal domain"/>
    <property type="match status" value="1"/>
</dbReference>
<keyword evidence="17" id="KW-1185">Reference proteome</keyword>
<evidence type="ECO:0000256" key="2">
    <source>
        <dbReference type="ARBA" id="ARBA00007370"/>
    </source>
</evidence>
<keyword evidence="9 13" id="KW-0418">Kinase</keyword>
<dbReference type="Proteomes" id="UP000663505">
    <property type="component" value="Chromosome"/>
</dbReference>
<keyword evidence="13" id="KW-0963">Cytoplasm</keyword>
<keyword evidence="7 13" id="KW-0791">Threonine biosynthesis</keyword>
<feature type="domain" description="GHMP kinase C-terminal" evidence="15">
    <location>
        <begin position="228"/>
        <end position="285"/>
    </location>
</feature>
<gene>
    <name evidence="13 16" type="primary">thrB</name>
    <name evidence="16" type="ORF">JZ786_05970</name>
</gene>
<reference evidence="16 17" key="1">
    <citation type="submission" date="2021-02" db="EMBL/GenBank/DDBJ databases">
        <title>Alicyclobacillus curvatus sp. nov. and Alicyclobacillus mengziensis sp. nov., two acidophilic bacteria isolated from acid mine drainage.</title>
        <authorList>
            <person name="Huang Y."/>
        </authorList>
    </citation>
    <scope>NUCLEOTIDE SEQUENCE [LARGE SCALE GENOMIC DNA]</scope>
    <source>
        <strain evidence="16 17">S30H14</strain>
    </source>
</reference>
<protein>
    <recommendedName>
        <fullName evidence="4 13">Homoserine kinase</fullName>
        <shortName evidence="13">HK</shortName>
        <shortName evidence="13">HSK</shortName>
        <ecNumber evidence="3 13">2.7.1.39</ecNumber>
    </recommendedName>
</protein>
<dbReference type="EMBL" id="CP071182">
    <property type="protein sequence ID" value="QSO48532.1"/>
    <property type="molecule type" value="Genomic_DNA"/>
</dbReference>
<evidence type="ECO:0000256" key="10">
    <source>
        <dbReference type="ARBA" id="ARBA00022840"/>
    </source>
</evidence>
<evidence type="ECO:0000313" key="17">
    <source>
        <dbReference type="Proteomes" id="UP000663505"/>
    </source>
</evidence>
<dbReference type="Pfam" id="PF08544">
    <property type="entry name" value="GHMP_kinases_C"/>
    <property type="match status" value="1"/>
</dbReference>
<dbReference type="PANTHER" id="PTHR20861:SF1">
    <property type="entry name" value="HOMOSERINE KINASE"/>
    <property type="match status" value="1"/>
</dbReference>
<dbReference type="PROSITE" id="PS00627">
    <property type="entry name" value="GHMP_KINASES_ATP"/>
    <property type="match status" value="1"/>
</dbReference>
<dbReference type="PRINTS" id="PR00958">
    <property type="entry name" value="HOMSERKINASE"/>
</dbReference>
<dbReference type="Gene3D" id="3.30.230.10">
    <property type="match status" value="1"/>
</dbReference>
<dbReference type="NCBIfam" id="NF002288">
    <property type="entry name" value="PRK01212.1-4"/>
    <property type="match status" value="1"/>
</dbReference>
<dbReference type="NCBIfam" id="TIGR00191">
    <property type="entry name" value="thrB"/>
    <property type="match status" value="1"/>
</dbReference>
<dbReference type="PIRSF" id="PIRSF000676">
    <property type="entry name" value="Homoser_kin"/>
    <property type="match status" value="1"/>
</dbReference>
<evidence type="ECO:0000256" key="13">
    <source>
        <dbReference type="HAMAP-Rule" id="MF_00384"/>
    </source>
</evidence>
<dbReference type="GO" id="GO:0005737">
    <property type="term" value="C:cytoplasm"/>
    <property type="evidence" value="ECO:0007669"/>
    <property type="project" value="UniProtKB-SubCell"/>
</dbReference>
<dbReference type="GO" id="GO:0005524">
    <property type="term" value="F:ATP binding"/>
    <property type="evidence" value="ECO:0007669"/>
    <property type="project" value="UniProtKB-UniRule"/>
</dbReference>
<dbReference type="AlphaFoldDB" id="A0A9X7W150"/>
<dbReference type="EC" id="2.7.1.39" evidence="3 13"/>
<sequence>MSSVQYQFRVQIPATSANLGPGFDSMGIAFGLVNEMILTTHRPFGVDISGESATMLPTDRSNVVVQAIERVIRETRLTEVPEYHLTLHNHIPVAGGLGSSASAIVGGLMLGNQLVTELAPAKALSPYALLDLAIAIEGHPDNVTPALFGGAWLCITDAGNTRTFRLPVPAALSFAVAIPNFPLPTEAARKVLPDVIPRADAAYNAAQAARLVLALTTGQLELLRGGFQDRLHEPYRKTLIPGYDDVRRAAIRSGALTVTLSGAGPSMVAWCESESVAMQAADEMTLAWRMCNVECVTDVFTVYLDTPEVAVTRREQT</sequence>
<dbReference type="InterPro" id="IPR000870">
    <property type="entry name" value="Homoserine_kinase"/>
</dbReference>
<feature type="binding site" evidence="13">
    <location>
        <begin position="92"/>
        <end position="102"/>
    </location>
    <ligand>
        <name>ATP</name>
        <dbReference type="ChEBI" id="CHEBI:30616"/>
    </ligand>
</feature>
<feature type="domain" description="GHMP kinase N-terminal" evidence="14">
    <location>
        <begin position="62"/>
        <end position="150"/>
    </location>
</feature>
<evidence type="ECO:0000256" key="5">
    <source>
        <dbReference type="ARBA" id="ARBA00022605"/>
    </source>
</evidence>